<comment type="caution">
    <text evidence="2">The sequence shown here is derived from an EMBL/GenBank/DDBJ whole genome shotgun (WGS) entry which is preliminary data.</text>
</comment>
<dbReference type="Gene3D" id="1.10.510.10">
    <property type="entry name" value="Transferase(Phosphotransferase) domain 1"/>
    <property type="match status" value="1"/>
</dbReference>
<evidence type="ECO:0000259" key="1">
    <source>
        <dbReference type="PROSITE" id="PS50011"/>
    </source>
</evidence>
<dbReference type="InterPro" id="IPR000719">
    <property type="entry name" value="Prot_kinase_dom"/>
</dbReference>
<dbReference type="Gene3D" id="3.80.10.10">
    <property type="entry name" value="Ribonuclease Inhibitor"/>
    <property type="match status" value="4"/>
</dbReference>
<keyword evidence="3" id="KW-1185">Reference proteome</keyword>
<proteinExistence type="predicted"/>
<accession>A0ABR2KD66</accession>
<dbReference type="InterPro" id="IPR032675">
    <property type="entry name" value="LRR_dom_sf"/>
</dbReference>
<dbReference type="PANTHER" id="PTHR45661">
    <property type="entry name" value="SURFACE ANTIGEN"/>
    <property type="match status" value="1"/>
</dbReference>
<dbReference type="Pfam" id="PF00069">
    <property type="entry name" value="Pkinase"/>
    <property type="match status" value="1"/>
</dbReference>
<gene>
    <name evidence="2" type="ORF">M9Y10_033807</name>
</gene>
<dbReference type="SUPFAM" id="SSF52058">
    <property type="entry name" value="L domain-like"/>
    <property type="match status" value="2"/>
</dbReference>
<dbReference type="InterPro" id="IPR011009">
    <property type="entry name" value="Kinase-like_dom_sf"/>
</dbReference>
<organism evidence="2 3">
    <name type="scientific">Tritrichomonas musculus</name>
    <dbReference type="NCBI Taxonomy" id="1915356"/>
    <lineage>
        <taxon>Eukaryota</taxon>
        <taxon>Metamonada</taxon>
        <taxon>Parabasalia</taxon>
        <taxon>Tritrichomonadida</taxon>
        <taxon>Tritrichomonadidae</taxon>
        <taxon>Tritrichomonas</taxon>
    </lineage>
</organism>
<dbReference type="PROSITE" id="PS50011">
    <property type="entry name" value="PROTEIN_KINASE_DOM"/>
    <property type="match status" value="1"/>
</dbReference>
<feature type="domain" description="Protein kinase" evidence="1">
    <location>
        <begin position="21"/>
        <end position="294"/>
    </location>
</feature>
<dbReference type="InterPro" id="IPR053139">
    <property type="entry name" value="Surface_bspA-like"/>
</dbReference>
<dbReference type="InterPro" id="IPR026906">
    <property type="entry name" value="LRR_5"/>
</dbReference>
<dbReference type="Gene3D" id="3.30.200.20">
    <property type="entry name" value="Phosphorylase Kinase, domain 1"/>
    <property type="match status" value="1"/>
</dbReference>
<evidence type="ECO:0000313" key="2">
    <source>
        <dbReference type="EMBL" id="KAK8889064.1"/>
    </source>
</evidence>
<evidence type="ECO:0000313" key="3">
    <source>
        <dbReference type="Proteomes" id="UP001470230"/>
    </source>
</evidence>
<name>A0ABR2KD66_9EUKA</name>
<dbReference type="Proteomes" id="UP001470230">
    <property type="component" value="Unassembled WGS sequence"/>
</dbReference>
<dbReference type="SUPFAM" id="SSF56112">
    <property type="entry name" value="Protein kinase-like (PK-like)"/>
    <property type="match status" value="1"/>
</dbReference>
<reference evidence="2 3" key="1">
    <citation type="submission" date="2024-04" db="EMBL/GenBank/DDBJ databases">
        <title>Tritrichomonas musculus Genome.</title>
        <authorList>
            <person name="Alves-Ferreira E."/>
            <person name="Grigg M."/>
            <person name="Lorenzi H."/>
            <person name="Galac M."/>
        </authorList>
    </citation>
    <scope>NUCLEOTIDE SEQUENCE [LARGE SCALE GENOMIC DNA]</scope>
    <source>
        <strain evidence="2 3">EAF2021</strain>
    </source>
</reference>
<dbReference type="PANTHER" id="PTHR45661:SF3">
    <property type="entry name" value="IG-LIKE DOMAIN-CONTAINING PROTEIN"/>
    <property type="match status" value="1"/>
</dbReference>
<dbReference type="Gene3D" id="3.40.50.12480">
    <property type="match status" value="2"/>
</dbReference>
<dbReference type="Pfam" id="PF13306">
    <property type="entry name" value="LRR_5"/>
    <property type="match status" value="3"/>
</dbReference>
<protein>
    <recommendedName>
        <fullName evidence="1">Protein kinase domain-containing protein</fullName>
    </recommendedName>
</protein>
<dbReference type="EMBL" id="JAPFFF010000005">
    <property type="protein sequence ID" value="KAK8889064.1"/>
    <property type="molecule type" value="Genomic_DNA"/>
</dbReference>
<sequence length="1125" mass="123688">MFPLEDTPHKYQSLAIDIKDYQIIQPIKGDEFGTVYSIVNKNTKKKLAAKVINTNENNPQHRQAIKNMIENLICCQHDNVVQFNGYSLKDFDGKDNVTLFIEFAPKGSLADLIQKTKKGLLDETLTNTNLQIILIGIARGMMKLNQHQISHLNLKPESILLNDDLHPIISDFGLSKLYAEKAKSSHTKAPIYTAPEVLEGKSYNGKADVYSFGIIMYELLTMMAPYPELEQKQITVEQFVSKVISENYRPQFKAPIKNSLKKLIEKCWSKDPEERPTFDQLFKKLSYNIDDSLFIIYDDKESKDDNNYYLDEIDVEKVMQYADSIDRLNLSVDEKIAAKLDGLKKEIGSQINEQLKEDNGKLRQKVIELEKVIAGMYEKKDSSNTKETEENSISVDTFNNFSLQLQQTVISKIVSNSQDESYVPFFTKLNNLLQFALKFNPIEKKGYFKLCEKDDNKVLTKMSHEFQIQLLPSLMEMLFSNSSFQDSELTSLLTQFNDVLVTLKYPSDVYTLALKYITQVKQSFSKMKVGVLVTETSKTPNFASNQIINYIKIDYTVSEITGNFRSCTSLLGIEIPNSITSIGASSFESCSLLRKMVIPQSVVSIKSSAFSNCSSLTHILIPHSVTFIGNQAFQNCISLIEIEIPTSVTSIKDGTFNGCSSLNHIELPSSLVSIEKSAFHGCSSLTQVEIPSSCSSIGVSAFNGCSSLTRVLIPSSVTSIKDSCFENCSSLSHFEIPNTVTSIGTKSFNGCSSLTKIEIPASVLSMGDEVFGNCSSLTRIELSPSLKSIGVNTFISCSSLTHIHVPKSITSIGNNAFDGCYSITKFEIPSSVTCIGDYSFKNCVSLSKIEIPSSVTSIGSGIFYGCSSLVQVILPPSITSIGLSSFCGCSSLSEIEIPTSVTAIGTNAFEKCTSLTKIEIPSDVSSIRQSTFLGCTKLIQVKLPPNISLIEESAFSNCSSLTKIEIPESVISIGKNAFSKCTSLTNVNILASLRALPNGIFSECTALTEIELPSSLLSICDSAFNSCTSLTKVNIPESVASIGASCFNSCTSLTQVDFPSSLTTIGLCAFQSCTSLTQVEIPSSVNFIGNNAFNICSSLVQFKVPSKIDNVANINLLNSVEIIKY</sequence>